<dbReference type="Pfam" id="PF00587">
    <property type="entry name" value="tRNA-synt_2b"/>
    <property type="match status" value="1"/>
</dbReference>
<dbReference type="GO" id="GO:0004828">
    <property type="term" value="F:serine-tRNA ligase activity"/>
    <property type="evidence" value="ECO:0007669"/>
    <property type="project" value="UniProtKB-UniRule"/>
</dbReference>
<keyword evidence="3" id="KW-0547">Nucleotide-binding</keyword>
<evidence type="ECO:0000313" key="11">
    <source>
        <dbReference type="EMBL" id="OGY60119.1"/>
    </source>
</evidence>
<keyword evidence="4 9" id="KW-0067">ATP-binding</keyword>
<evidence type="ECO:0000259" key="10">
    <source>
        <dbReference type="PROSITE" id="PS50862"/>
    </source>
</evidence>
<evidence type="ECO:0000256" key="8">
    <source>
        <dbReference type="PIRSR" id="PIRSR001529-1"/>
    </source>
</evidence>
<evidence type="ECO:0000256" key="2">
    <source>
        <dbReference type="ARBA" id="ARBA00022598"/>
    </source>
</evidence>
<accession>A0A1G1Z6Q4</accession>
<dbReference type="InterPro" id="IPR045864">
    <property type="entry name" value="aa-tRNA-synth_II/BPL/LPL"/>
</dbReference>
<evidence type="ECO:0000256" key="7">
    <source>
        <dbReference type="NCBIfam" id="TIGR00414"/>
    </source>
</evidence>
<name>A0A1G1Z6Q4_9BACT</name>
<proteinExistence type="predicted"/>
<sequence>MLDIKYIREHQKEIKQAIVEKRIKLNLDQLLAFDDKRRALVKQIDDVRSERKKSADRTEKATGKKRETFIEEGKKIKERIAQFEVELHSVGEEYENLMIKVPTIPSADTPRGKDDSENVEVYRSGEPTKFDFKPRSHIELAESLDLIDFERGAKAAGYRGYYLKNEAVMLQMGLLTHALKKAISHGFTPIIPPTLVKEFVLFGSGYFSGRKYNPETDEIYKIANEDKLADGTLQKEDRFLVGTAEPSLLAYYANEVLDEKQLPLKLCGFSQCYRSEIGSYGKDTKGLYRVHEFMKVELVGITQADVAVAEKLHTEMLDLAKELHTDLGLPYRVIQICTGDMSAGKYKQFDIEAWMPSRDGWGETGSASNFLDWQSQRLNVRYKDARGEFRHVYMLNATALPSPRPLIAILENYQTKEGEVVVPQLLRDYVQKEKIGKSKAV</sequence>
<dbReference type="Proteomes" id="UP000178808">
    <property type="component" value="Unassembled WGS sequence"/>
</dbReference>
<reference evidence="11 12" key="1">
    <citation type="journal article" date="2016" name="Nat. Commun.">
        <title>Thousands of microbial genomes shed light on interconnected biogeochemical processes in an aquifer system.</title>
        <authorList>
            <person name="Anantharaman K."/>
            <person name="Brown C.T."/>
            <person name="Hug L.A."/>
            <person name="Sharon I."/>
            <person name="Castelle C.J."/>
            <person name="Probst A.J."/>
            <person name="Thomas B.C."/>
            <person name="Singh A."/>
            <person name="Wilkins M.J."/>
            <person name="Karaoz U."/>
            <person name="Brodie E.L."/>
            <person name="Williams K.H."/>
            <person name="Hubbard S.S."/>
            <person name="Banfield J.F."/>
        </authorList>
    </citation>
    <scope>NUCLEOTIDE SEQUENCE [LARGE SCALE GENOMIC DNA]</scope>
</reference>
<dbReference type="InterPro" id="IPR033729">
    <property type="entry name" value="SerRS_core"/>
</dbReference>
<feature type="binding site" evidence="9">
    <location>
        <begin position="290"/>
        <end position="293"/>
    </location>
    <ligand>
        <name>ATP</name>
        <dbReference type="ChEBI" id="CHEBI:30616"/>
    </ligand>
</feature>
<dbReference type="GO" id="GO:0006434">
    <property type="term" value="P:seryl-tRNA aminoacylation"/>
    <property type="evidence" value="ECO:0007669"/>
    <property type="project" value="UniProtKB-UniRule"/>
</dbReference>
<feature type="binding site" evidence="8">
    <location>
        <position position="274"/>
    </location>
    <ligand>
        <name>L-serine</name>
        <dbReference type="ChEBI" id="CHEBI:33384"/>
    </ligand>
</feature>
<feature type="site" description="Important for serine binding" evidence="8">
    <location>
        <position position="398"/>
    </location>
</feature>
<gene>
    <name evidence="11" type="ORF">A3I31_00175</name>
</gene>
<feature type="binding site" evidence="8">
    <location>
        <position position="297"/>
    </location>
    <ligand>
        <name>L-serine</name>
        <dbReference type="ChEBI" id="CHEBI:33384"/>
    </ligand>
</feature>
<dbReference type="EMBL" id="MHIZ01000023">
    <property type="protein sequence ID" value="OGY60119.1"/>
    <property type="molecule type" value="Genomic_DNA"/>
</dbReference>
<dbReference type="InterPro" id="IPR002317">
    <property type="entry name" value="Ser-tRNA-ligase_type_1"/>
</dbReference>
<dbReference type="Gene3D" id="1.10.287.40">
    <property type="entry name" value="Serine-tRNA synthetase, tRNA binding domain"/>
    <property type="match status" value="1"/>
</dbReference>
<dbReference type="InterPro" id="IPR006195">
    <property type="entry name" value="aa-tRNA-synth_II"/>
</dbReference>
<dbReference type="SUPFAM" id="SSF46589">
    <property type="entry name" value="tRNA-binding arm"/>
    <property type="match status" value="1"/>
</dbReference>
<evidence type="ECO:0000256" key="9">
    <source>
        <dbReference type="PIRSR" id="PIRSR001529-2"/>
    </source>
</evidence>
<feature type="binding site" evidence="9">
    <location>
        <begin position="274"/>
        <end position="276"/>
    </location>
    <ligand>
        <name>ATP</name>
        <dbReference type="ChEBI" id="CHEBI:30616"/>
    </ligand>
</feature>
<protein>
    <recommendedName>
        <fullName evidence="1 7">Serine--tRNA ligase</fullName>
        <ecNumber evidence="1 7">6.1.1.11</ecNumber>
    </recommendedName>
</protein>
<dbReference type="PRINTS" id="PR00981">
    <property type="entry name" value="TRNASYNTHSER"/>
</dbReference>
<dbReference type="EC" id="6.1.1.11" evidence="1 7"/>
<evidence type="ECO:0000313" key="12">
    <source>
        <dbReference type="Proteomes" id="UP000178808"/>
    </source>
</evidence>
<evidence type="ECO:0000256" key="5">
    <source>
        <dbReference type="ARBA" id="ARBA00022917"/>
    </source>
</evidence>
<dbReference type="PANTHER" id="PTHR11778">
    <property type="entry name" value="SERYL-TRNA SYNTHETASE"/>
    <property type="match status" value="1"/>
</dbReference>
<dbReference type="InterPro" id="IPR042103">
    <property type="entry name" value="SerRS_1_N_sf"/>
</dbReference>
<evidence type="ECO:0000256" key="1">
    <source>
        <dbReference type="ARBA" id="ARBA00012840"/>
    </source>
</evidence>
<dbReference type="NCBIfam" id="TIGR00414">
    <property type="entry name" value="serS"/>
    <property type="match status" value="1"/>
</dbReference>
<keyword evidence="5" id="KW-0648">Protein biosynthesis</keyword>
<evidence type="ECO:0000256" key="3">
    <source>
        <dbReference type="ARBA" id="ARBA00022741"/>
    </source>
</evidence>
<feature type="binding site" evidence="8">
    <location>
        <position position="243"/>
    </location>
    <ligand>
        <name>L-serine</name>
        <dbReference type="ChEBI" id="CHEBI:33384"/>
    </ligand>
</feature>
<organism evidence="11 12">
    <name type="scientific">Candidatus Colwellbacteria bacterium RIFCSPLOWO2_02_FULL_44_20b</name>
    <dbReference type="NCBI Taxonomy" id="1797691"/>
    <lineage>
        <taxon>Bacteria</taxon>
        <taxon>Candidatus Colwelliibacteriota</taxon>
    </lineage>
</organism>
<dbReference type="InterPro" id="IPR002314">
    <property type="entry name" value="aa-tRNA-synt_IIb"/>
</dbReference>
<dbReference type="Pfam" id="PF02403">
    <property type="entry name" value="Seryl_tRNA_N"/>
    <property type="match status" value="1"/>
</dbReference>
<feature type="binding site" evidence="8">
    <location>
        <position position="396"/>
    </location>
    <ligand>
        <name>L-serine</name>
        <dbReference type="ChEBI" id="CHEBI:33384"/>
    </ligand>
</feature>
<dbReference type="AlphaFoldDB" id="A0A1G1Z6Q4"/>
<dbReference type="GO" id="GO:0005524">
    <property type="term" value="F:ATP binding"/>
    <property type="evidence" value="ECO:0007669"/>
    <property type="project" value="UniProtKB-KW"/>
</dbReference>
<dbReference type="InterPro" id="IPR015866">
    <property type="entry name" value="Ser-tRNA-synth_1_N"/>
</dbReference>
<feature type="binding site" evidence="9">
    <location>
        <begin position="363"/>
        <end position="366"/>
    </location>
    <ligand>
        <name>ATP</name>
        <dbReference type="ChEBI" id="CHEBI:30616"/>
    </ligand>
</feature>
<dbReference type="PROSITE" id="PS50862">
    <property type="entry name" value="AA_TRNA_LIGASE_II"/>
    <property type="match status" value="1"/>
</dbReference>
<dbReference type="PIRSF" id="PIRSF001529">
    <property type="entry name" value="Ser-tRNA-synth_IIa"/>
    <property type="match status" value="1"/>
</dbReference>
<dbReference type="CDD" id="cd00770">
    <property type="entry name" value="SerRS_core"/>
    <property type="match status" value="1"/>
</dbReference>
<dbReference type="InterPro" id="IPR010978">
    <property type="entry name" value="tRNA-bd_arm"/>
</dbReference>
<dbReference type="Gene3D" id="3.30.930.10">
    <property type="entry name" value="Bira Bifunctional Protein, Domain 2"/>
    <property type="match status" value="1"/>
</dbReference>
<dbReference type="SUPFAM" id="SSF55681">
    <property type="entry name" value="Class II aaRS and biotin synthetases"/>
    <property type="match status" value="1"/>
</dbReference>
<evidence type="ECO:0000256" key="4">
    <source>
        <dbReference type="ARBA" id="ARBA00022840"/>
    </source>
</evidence>
<comment type="caution">
    <text evidence="11">The sequence shown here is derived from an EMBL/GenBank/DDBJ whole genome shotgun (WGS) entry which is preliminary data.</text>
</comment>
<evidence type="ECO:0000256" key="6">
    <source>
        <dbReference type="ARBA" id="ARBA00023146"/>
    </source>
</evidence>
<keyword evidence="6" id="KW-0030">Aminoacyl-tRNA synthetase</keyword>
<feature type="domain" description="Aminoacyl-transfer RNA synthetases class-II family profile" evidence="10">
    <location>
        <begin position="131"/>
        <end position="423"/>
    </location>
</feature>
<dbReference type="GO" id="GO:0005737">
    <property type="term" value="C:cytoplasm"/>
    <property type="evidence" value="ECO:0007669"/>
    <property type="project" value="UniProtKB-UniRule"/>
</dbReference>
<keyword evidence="2 11" id="KW-0436">Ligase</keyword>